<evidence type="ECO:0000256" key="7">
    <source>
        <dbReference type="ARBA" id="ARBA00022692"/>
    </source>
</evidence>
<dbReference type="OrthoDB" id="5673at2759"/>
<evidence type="ECO:0000313" key="17">
    <source>
        <dbReference type="Proteomes" id="UP000530660"/>
    </source>
</evidence>
<comment type="subcellular location">
    <subcellularLocation>
        <location evidence="1">Membrane</location>
        <topology evidence="1">Multi-pass membrane protein</topology>
    </subcellularLocation>
    <subcellularLocation>
        <location evidence="2">Plastid</location>
        <location evidence="2">Chloroplast</location>
    </subcellularLocation>
</comment>
<evidence type="ECO:0000256" key="10">
    <source>
        <dbReference type="ARBA" id="ARBA00022989"/>
    </source>
</evidence>
<dbReference type="GO" id="GO:0009507">
    <property type="term" value="C:chloroplast"/>
    <property type="evidence" value="ECO:0007669"/>
    <property type="project" value="UniProtKB-SubCell"/>
</dbReference>
<dbReference type="PANTHER" id="PTHR32523">
    <property type="entry name" value="PHYTOL KINASE 1, CHLOROPLASTIC"/>
    <property type="match status" value="1"/>
</dbReference>
<evidence type="ECO:0000313" key="16">
    <source>
        <dbReference type="EMBL" id="KAF6001759.1"/>
    </source>
</evidence>
<evidence type="ECO:0000256" key="1">
    <source>
        <dbReference type="ARBA" id="ARBA00004141"/>
    </source>
</evidence>
<keyword evidence="8" id="KW-0418">Kinase</keyword>
<keyword evidence="17" id="KW-1185">Reference proteome</keyword>
<dbReference type="GO" id="GO:0010276">
    <property type="term" value="F:phytol kinase activity"/>
    <property type="evidence" value="ECO:0007669"/>
    <property type="project" value="UniProtKB-EC"/>
</dbReference>
<evidence type="ECO:0000256" key="3">
    <source>
        <dbReference type="ARBA" id="ARBA00010794"/>
    </source>
</evidence>
<protein>
    <recommendedName>
        <fullName evidence="13">phytol kinase</fullName>
        <ecNumber evidence="13">2.7.1.182</ecNumber>
    </recommendedName>
</protein>
<evidence type="ECO:0000256" key="5">
    <source>
        <dbReference type="ARBA" id="ARBA00022640"/>
    </source>
</evidence>
<evidence type="ECO:0000256" key="11">
    <source>
        <dbReference type="ARBA" id="ARBA00023136"/>
    </source>
</evidence>
<evidence type="ECO:0000256" key="12">
    <source>
        <dbReference type="ARBA" id="ARBA00024015"/>
    </source>
</evidence>
<evidence type="ECO:0000256" key="9">
    <source>
        <dbReference type="ARBA" id="ARBA00022946"/>
    </source>
</evidence>
<keyword evidence="7 15" id="KW-0812">Transmembrane</keyword>
<keyword evidence="5" id="KW-0934">Plastid</keyword>
<keyword evidence="11 15" id="KW-0472">Membrane</keyword>
<dbReference type="InterPro" id="IPR039606">
    <property type="entry name" value="Phytol/farnesol_kinase"/>
</dbReference>
<keyword evidence="4" id="KW-0150">Chloroplast</keyword>
<dbReference type="Proteomes" id="UP000530660">
    <property type="component" value="Unassembled WGS sequence"/>
</dbReference>
<evidence type="ECO:0000256" key="8">
    <source>
        <dbReference type="ARBA" id="ARBA00022777"/>
    </source>
</evidence>
<dbReference type="GO" id="GO:0016020">
    <property type="term" value="C:membrane"/>
    <property type="evidence" value="ECO:0007669"/>
    <property type="project" value="UniProtKB-SubCell"/>
</dbReference>
<sequence>MAACQHCGRCNVRAGFCVGLTCAGWCKGRVLAAQLCQTRTTCLRAGCAWSRHRLLEHERALGNREVRDRCSRKLPTPLATHDSLSCDALPSVAHRCLRVPRTFAEVCSGLGGVLSLRSEVWASALEVERLGAGRDSSLITHDVVVAVLALVGSYAWLKIWDWLATNGYIESTLSRKIVHITSVPLFMLTWPFFSDNHFATGAPITDISLQSWSTFLGLALKSSQGIAAAVPAILSARLILAGLGLSQDTLVNALARQKAAMHKWMQDQLDDRGAPRPSFATNGTVLVQGDRREALQGPLYYCLATTVCTFLFWRGPSPLGILALIQMCVGDGMADLVGRRWRTPKWPLPGGLSRKTIGGTLAYVLSAFLISCSYIAIFHACGCVETGVAAAAGRVAILTVCCAAVELLAPGDDNVTVPLAACLIGSVLFPTI</sequence>
<dbReference type="EC" id="2.7.1.182" evidence="13"/>
<comment type="pathway">
    <text evidence="12">Cofactor biosynthesis; tocopherol biosynthesis.</text>
</comment>
<comment type="catalytic activity">
    <reaction evidence="14">
        <text>phytol + CTP = phytyl phosphate + CDP + H(+)</text>
        <dbReference type="Rhea" id="RHEA:38055"/>
        <dbReference type="ChEBI" id="CHEBI:15378"/>
        <dbReference type="ChEBI" id="CHEBI:17327"/>
        <dbReference type="ChEBI" id="CHEBI:37563"/>
        <dbReference type="ChEBI" id="CHEBI:58069"/>
        <dbReference type="ChEBI" id="CHEBI:75483"/>
        <dbReference type="EC" id="2.7.1.182"/>
    </reaction>
</comment>
<name>A0A7J7IGF3_9RHOD</name>
<evidence type="ECO:0000256" key="6">
    <source>
        <dbReference type="ARBA" id="ARBA00022679"/>
    </source>
</evidence>
<organism evidence="16 17">
    <name type="scientific">Cyanidiococcus yangmingshanensis</name>
    <dbReference type="NCBI Taxonomy" id="2690220"/>
    <lineage>
        <taxon>Eukaryota</taxon>
        <taxon>Rhodophyta</taxon>
        <taxon>Bangiophyceae</taxon>
        <taxon>Cyanidiales</taxon>
        <taxon>Cyanidiaceae</taxon>
        <taxon>Cyanidiococcus</taxon>
    </lineage>
</organism>
<evidence type="ECO:0000256" key="14">
    <source>
        <dbReference type="ARBA" id="ARBA00048889"/>
    </source>
</evidence>
<reference evidence="16 17" key="1">
    <citation type="journal article" date="2020" name="J. Phycol.">
        <title>Comparative genome analysis reveals Cyanidiococcus gen. nov., a new extremophilic red algal genus sister to Cyanidioschyzon (Cyanidioschyzonaceae, Rhodophyta).</title>
        <authorList>
            <person name="Liu S.-L."/>
            <person name="Chiang Y.-R."/>
            <person name="Yoon H.S."/>
            <person name="Fu H.-Y."/>
        </authorList>
    </citation>
    <scope>NUCLEOTIDE SEQUENCE [LARGE SCALE GENOMIC DNA]</scope>
    <source>
        <strain evidence="16 17">THAL066</strain>
    </source>
</reference>
<keyword evidence="16" id="KW-0548">Nucleotidyltransferase</keyword>
<comment type="caution">
    <text evidence="16">The sequence shown here is derived from an EMBL/GenBank/DDBJ whole genome shotgun (WGS) entry which is preliminary data.</text>
</comment>
<dbReference type="GO" id="GO:0016779">
    <property type="term" value="F:nucleotidyltransferase activity"/>
    <property type="evidence" value="ECO:0007669"/>
    <property type="project" value="UniProtKB-KW"/>
</dbReference>
<dbReference type="EMBL" id="VWRR01000013">
    <property type="protein sequence ID" value="KAF6001759.1"/>
    <property type="molecule type" value="Genomic_DNA"/>
</dbReference>
<accession>A0A7J7IGF3</accession>
<dbReference type="AlphaFoldDB" id="A0A7J7IGF3"/>
<evidence type="ECO:0000256" key="13">
    <source>
        <dbReference type="ARBA" id="ARBA00039024"/>
    </source>
</evidence>
<feature type="transmembrane region" description="Helical" evidence="15">
    <location>
        <begin position="357"/>
        <end position="377"/>
    </location>
</feature>
<dbReference type="PANTHER" id="PTHR32523:SF8">
    <property type="entry name" value="DOLICHOL KINASE"/>
    <property type="match status" value="1"/>
</dbReference>
<evidence type="ECO:0000256" key="2">
    <source>
        <dbReference type="ARBA" id="ARBA00004229"/>
    </source>
</evidence>
<keyword evidence="6 16" id="KW-0808">Transferase</keyword>
<keyword evidence="10 15" id="KW-1133">Transmembrane helix</keyword>
<proteinExistence type="inferred from homology"/>
<evidence type="ECO:0000256" key="15">
    <source>
        <dbReference type="SAM" id="Phobius"/>
    </source>
</evidence>
<evidence type="ECO:0000256" key="4">
    <source>
        <dbReference type="ARBA" id="ARBA00022528"/>
    </source>
</evidence>
<gene>
    <name evidence="16" type="primary">VTE5</name>
    <name evidence="16" type="ORF">F1559_002932</name>
</gene>
<comment type="similarity">
    <text evidence="3">Belongs to the polyprenol kinase family.</text>
</comment>
<keyword evidence="9" id="KW-0809">Transit peptide</keyword>